<protein>
    <submittedName>
        <fullName evidence="3">GIY-YIG nuclease family protein</fullName>
    </submittedName>
</protein>
<evidence type="ECO:0000313" key="4">
    <source>
        <dbReference type="Proteomes" id="UP000647133"/>
    </source>
</evidence>
<gene>
    <name evidence="3" type="ORF">IFO69_04255</name>
</gene>
<dbReference type="PROSITE" id="PS50164">
    <property type="entry name" value="GIY_YIG"/>
    <property type="match status" value="1"/>
</dbReference>
<comment type="similarity">
    <text evidence="1">Belongs to the UPF0213 family.</text>
</comment>
<dbReference type="RefSeq" id="WP_192008630.1">
    <property type="nucleotide sequence ID" value="NZ_JACYTQ010000001.1"/>
</dbReference>
<dbReference type="PANTHER" id="PTHR34477:SF1">
    <property type="entry name" value="UPF0213 PROTEIN YHBQ"/>
    <property type="match status" value="1"/>
</dbReference>
<dbReference type="PANTHER" id="PTHR34477">
    <property type="entry name" value="UPF0213 PROTEIN YHBQ"/>
    <property type="match status" value="1"/>
</dbReference>
<evidence type="ECO:0000259" key="2">
    <source>
        <dbReference type="PROSITE" id="PS50164"/>
    </source>
</evidence>
<dbReference type="InterPro" id="IPR000305">
    <property type="entry name" value="GIY-YIG_endonuc"/>
</dbReference>
<dbReference type="CDD" id="cd10449">
    <property type="entry name" value="GIY-YIG_SLX1_like"/>
    <property type="match status" value="1"/>
</dbReference>
<feature type="domain" description="GIY-YIG" evidence="2">
    <location>
        <begin position="1"/>
        <end position="76"/>
    </location>
</feature>
<name>A0ABR9AI27_9BACT</name>
<dbReference type="EMBL" id="JACYTQ010000001">
    <property type="protein sequence ID" value="MBD8487956.1"/>
    <property type="molecule type" value="Genomic_DNA"/>
</dbReference>
<dbReference type="Proteomes" id="UP000647133">
    <property type="component" value="Unassembled WGS sequence"/>
</dbReference>
<sequence>MYYVYILYSPKTKKYYTGSTQDLEGRLYHHNQGLTLSTKSGAPHWEIRYFEEYEDRTAALKREYEIKKKKSRKYIEWLFDQGSIG</sequence>
<reference evidence="3 4" key="1">
    <citation type="submission" date="2020-09" db="EMBL/GenBank/DDBJ databases">
        <title>Echinicola sp. CAU 1574 isolated from sand of Sido Beach.</title>
        <authorList>
            <person name="Kim W."/>
        </authorList>
    </citation>
    <scope>NUCLEOTIDE SEQUENCE [LARGE SCALE GENOMIC DNA]</scope>
    <source>
        <strain evidence="3 4">CAU 1574</strain>
    </source>
</reference>
<evidence type="ECO:0000313" key="3">
    <source>
        <dbReference type="EMBL" id="MBD8487956.1"/>
    </source>
</evidence>
<evidence type="ECO:0000256" key="1">
    <source>
        <dbReference type="ARBA" id="ARBA00007435"/>
    </source>
</evidence>
<dbReference type="SUPFAM" id="SSF82771">
    <property type="entry name" value="GIY-YIG endonuclease"/>
    <property type="match status" value="1"/>
</dbReference>
<keyword evidence="4" id="KW-1185">Reference proteome</keyword>
<dbReference type="Pfam" id="PF01541">
    <property type="entry name" value="GIY-YIG"/>
    <property type="match status" value="1"/>
</dbReference>
<dbReference type="InterPro" id="IPR035901">
    <property type="entry name" value="GIY-YIG_endonuc_sf"/>
</dbReference>
<accession>A0ABR9AI27</accession>
<dbReference type="InterPro" id="IPR050190">
    <property type="entry name" value="UPF0213_domain"/>
</dbReference>
<comment type="caution">
    <text evidence="3">The sequence shown here is derived from an EMBL/GenBank/DDBJ whole genome shotgun (WGS) entry which is preliminary data.</text>
</comment>
<dbReference type="Gene3D" id="3.40.1440.10">
    <property type="entry name" value="GIY-YIG endonuclease"/>
    <property type="match status" value="1"/>
</dbReference>
<proteinExistence type="inferred from homology"/>
<organism evidence="3 4">
    <name type="scientific">Echinicola arenosa</name>
    <dbReference type="NCBI Taxonomy" id="2774144"/>
    <lineage>
        <taxon>Bacteria</taxon>
        <taxon>Pseudomonadati</taxon>
        <taxon>Bacteroidota</taxon>
        <taxon>Cytophagia</taxon>
        <taxon>Cytophagales</taxon>
        <taxon>Cyclobacteriaceae</taxon>
        <taxon>Echinicola</taxon>
    </lineage>
</organism>